<dbReference type="PANTHER" id="PTHR35010">
    <property type="entry name" value="BLL4672 PROTEIN-RELATED"/>
    <property type="match status" value="1"/>
</dbReference>
<dbReference type="Pfam" id="PF13560">
    <property type="entry name" value="HTH_31"/>
    <property type="match status" value="1"/>
</dbReference>
<dbReference type="SMART" id="SM00530">
    <property type="entry name" value="HTH_XRE"/>
    <property type="match status" value="1"/>
</dbReference>
<dbReference type="PANTHER" id="PTHR35010:SF2">
    <property type="entry name" value="BLL4672 PROTEIN"/>
    <property type="match status" value="1"/>
</dbReference>
<dbReference type="SUPFAM" id="SSF47413">
    <property type="entry name" value="lambda repressor-like DNA-binding domains"/>
    <property type="match status" value="1"/>
</dbReference>
<dbReference type="Gene3D" id="1.10.260.40">
    <property type="entry name" value="lambda repressor-like DNA-binding domains"/>
    <property type="match status" value="1"/>
</dbReference>
<accession>A0ABT9QKI5</accession>
<dbReference type="CDD" id="cd00093">
    <property type="entry name" value="HTH_XRE"/>
    <property type="match status" value="1"/>
</dbReference>
<dbReference type="Proteomes" id="UP001225356">
    <property type="component" value="Unassembled WGS sequence"/>
</dbReference>
<evidence type="ECO:0000259" key="1">
    <source>
        <dbReference type="SMART" id="SM00530"/>
    </source>
</evidence>
<sequence>MDSNKLLGEFLRAQREATAPSQVGLLSSGPRRTPGLRRDEVAMLAGVSADYYGRLEEGSESRPSEEALGALVRALGLGPEAAAHLYGLACPRVPRDKTTGRRQTVGPDLLRLMRSWPRTPAMVCGLRMDVLAMNQVSAVLYDGLKHMDNLLRMVFLDPAAREFYRDWEQVATARVAHLRTVAGPDLDDPYLTELIGELAFESADFRRMWSCPGMSVVTCRSRETKHFYRHPKVGDLALSCEVFNVHSAPGQQLITLHAEAGSPAERALSRLGSLADTAR</sequence>
<keyword evidence="3" id="KW-1185">Reference proteome</keyword>
<comment type="caution">
    <text evidence="2">The sequence shown here is derived from an EMBL/GenBank/DDBJ whole genome shotgun (WGS) entry which is preliminary data.</text>
</comment>
<dbReference type="RefSeq" id="WP_307563736.1">
    <property type="nucleotide sequence ID" value="NZ_JAUSQU010000001.1"/>
</dbReference>
<dbReference type="Pfam" id="PF17765">
    <property type="entry name" value="MLTR_LBD"/>
    <property type="match status" value="1"/>
</dbReference>
<protein>
    <submittedName>
        <fullName evidence="2">Transcriptional regulator with XRE-family HTH domain</fullName>
    </submittedName>
</protein>
<proteinExistence type="predicted"/>
<organism evidence="2 3">
    <name type="scientific">Streptosporangium lutulentum</name>
    <dbReference type="NCBI Taxonomy" id="1461250"/>
    <lineage>
        <taxon>Bacteria</taxon>
        <taxon>Bacillati</taxon>
        <taxon>Actinomycetota</taxon>
        <taxon>Actinomycetes</taxon>
        <taxon>Streptosporangiales</taxon>
        <taxon>Streptosporangiaceae</taxon>
        <taxon>Streptosporangium</taxon>
    </lineage>
</organism>
<dbReference type="InterPro" id="IPR041413">
    <property type="entry name" value="MLTR_LBD"/>
</dbReference>
<name>A0ABT9QKI5_9ACTN</name>
<dbReference type="InterPro" id="IPR001387">
    <property type="entry name" value="Cro/C1-type_HTH"/>
</dbReference>
<gene>
    <name evidence="2" type="ORF">J2853_006102</name>
</gene>
<feature type="domain" description="HTH cro/C1-type" evidence="1">
    <location>
        <begin position="10"/>
        <end position="82"/>
    </location>
</feature>
<dbReference type="InterPro" id="IPR010982">
    <property type="entry name" value="Lambda_DNA-bd_dom_sf"/>
</dbReference>
<dbReference type="Gene3D" id="3.30.450.180">
    <property type="match status" value="1"/>
</dbReference>
<reference evidence="2 3" key="1">
    <citation type="submission" date="2023-07" db="EMBL/GenBank/DDBJ databases">
        <title>Sequencing the genomes of 1000 actinobacteria strains.</title>
        <authorList>
            <person name="Klenk H.-P."/>
        </authorList>
    </citation>
    <scope>NUCLEOTIDE SEQUENCE [LARGE SCALE GENOMIC DNA]</scope>
    <source>
        <strain evidence="2 3">DSM 46740</strain>
    </source>
</reference>
<dbReference type="EMBL" id="JAUSQU010000001">
    <property type="protein sequence ID" value="MDP9846891.1"/>
    <property type="molecule type" value="Genomic_DNA"/>
</dbReference>
<evidence type="ECO:0000313" key="2">
    <source>
        <dbReference type="EMBL" id="MDP9846891.1"/>
    </source>
</evidence>
<evidence type="ECO:0000313" key="3">
    <source>
        <dbReference type="Proteomes" id="UP001225356"/>
    </source>
</evidence>